<protein>
    <submittedName>
        <fullName evidence="2 3">Uncharacterized protein</fullName>
    </submittedName>
</protein>
<evidence type="ECO:0000313" key="3">
    <source>
        <dbReference type="EnsemblPlants" id="Zm00001eb045970_P001"/>
    </source>
</evidence>
<feature type="compositionally biased region" description="Polar residues" evidence="1">
    <location>
        <begin position="122"/>
        <end position="135"/>
    </location>
</feature>
<dbReference type="AlphaFoldDB" id="C0PCW1"/>
<name>C0PCW1_MAIZE</name>
<proteinExistence type="evidence at transcript level"/>
<reference evidence="2" key="1">
    <citation type="journal article" date="2009" name="PLoS Genet.">
        <title>Sequencing, mapping, and analysis of 27,455 maize full-length cDNAs.</title>
        <authorList>
            <person name="Soderlund C."/>
            <person name="Descour A."/>
            <person name="Kudrna D."/>
            <person name="Bomhoff M."/>
            <person name="Boyd L."/>
            <person name="Currie J."/>
            <person name="Angelova A."/>
            <person name="Collura K."/>
            <person name="Wissotski M."/>
            <person name="Ashley E."/>
            <person name="Morrow D."/>
            <person name="Fernandes J."/>
            <person name="Walbot V."/>
            <person name="Yu Y."/>
        </authorList>
    </citation>
    <scope>NUCLEOTIDE SEQUENCE</scope>
    <source>
        <strain evidence="2">B73</strain>
    </source>
</reference>
<dbReference type="Proteomes" id="UP000007305">
    <property type="component" value="Chromosome 1"/>
</dbReference>
<accession>C0PCW1</accession>
<sequence>MLAVGAVCCPNAVPRPLHSGHELLPVNPSSPLLISHGGRRELWIHGRRPLGVSSPWLSPLRQTSSTVSLSPTMVAGSLRLHSVPLVQGRSTSGDLLPMAQQADAPASTPSSPLDSTSSSSPIRQQPCSSATRSPLYVNNSNPDPIHVVCVDPICAVPTHDVATPLPSVDVTLRSSLLDEEP</sequence>
<feature type="compositionally biased region" description="Low complexity" evidence="1">
    <location>
        <begin position="100"/>
        <end position="121"/>
    </location>
</feature>
<dbReference type="EnsemblPlants" id="Zm00001eb045970_T001">
    <property type="protein sequence ID" value="Zm00001eb045970_P001"/>
    <property type="gene ID" value="Zm00001eb045970"/>
</dbReference>
<organism evidence="2">
    <name type="scientific">Zea mays</name>
    <name type="common">Maize</name>
    <dbReference type="NCBI Taxonomy" id="4577"/>
    <lineage>
        <taxon>Eukaryota</taxon>
        <taxon>Viridiplantae</taxon>
        <taxon>Streptophyta</taxon>
        <taxon>Embryophyta</taxon>
        <taxon>Tracheophyta</taxon>
        <taxon>Spermatophyta</taxon>
        <taxon>Magnoliopsida</taxon>
        <taxon>Liliopsida</taxon>
        <taxon>Poales</taxon>
        <taxon>Poaceae</taxon>
        <taxon>PACMAD clade</taxon>
        <taxon>Panicoideae</taxon>
        <taxon>Andropogonodae</taxon>
        <taxon>Andropogoneae</taxon>
        <taxon>Tripsacinae</taxon>
        <taxon>Zea</taxon>
    </lineage>
</organism>
<feature type="region of interest" description="Disordered" evidence="1">
    <location>
        <begin position="100"/>
        <end position="135"/>
    </location>
</feature>
<dbReference type="Gramene" id="Zm00001eb045970_T001">
    <property type="protein sequence ID" value="Zm00001eb045970_P001"/>
    <property type="gene ID" value="Zm00001eb045970"/>
</dbReference>
<reference evidence="3" key="3">
    <citation type="submission" date="2019-07" db="EMBL/GenBank/DDBJ databases">
        <authorList>
            <person name="Seetharam A."/>
            <person name="Woodhouse M."/>
            <person name="Cannon E."/>
        </authorList>
    </citation>
    <scope>NUCLEOTIDE SEQUENCE [LARGE SCALE GENOMIC DNA]</scope>
    <source>
        <strain evidence="3">cv. B73</strain>
    </source>
</reference>
<dbReference type="EMBL" id="BT066130">
    <property type="protein sequence ID" value="ACN32006.1"/>
    <property type="molecule type" value="mRNA"/>
</dbReference>
<keyword evidence="4" id="KW-1185">Reference proteome</keyword>
<dbReference type="HOGENOM" id="CLU_1505621_0_0_1"/>
<reference evidence="3" key="4">
    <citation type="submission" date="2021-05" db="UniProtKB">
        <authorList>
            <consortium name="EnsemblPlants"/>
        </authorList>
    </citation>
    <scope>IDENTIFICATION</scope>
    <source>
        <strain evidence="3">cv. B73</strain>
    </source>
</reference>
<reference evidence="4" key="2">
    <citation type="submission" date="2015-12" db="EMBL/GenBank/DDBJ databases">
        <title>Update maize B73 reference genome by single molecule sequencing technologies.</title>
        <authorList>
            <consortium name="Maize Genome Sequencing Project"/>
            <person name="Ware D."/>
        </authorList>
    </citation>
    <scope>NUCLEOTIDE SEQUENCE [LARGE SCALE GENOMIC DNA]</scope>
    <source>
        <strain evidence="4">cv. B73</strain>
    </source>
</reference>
<evidence type="ECO:0000256" key="1">
    <source>
        <dbReference type="SAM" id="MobiDB-lite"/>
    </source>
</evidence>
<evidence type="ECO:0000313" key="4">
    <source>
        <dbReference type="Proteomes" id="UP000007305"/>
    </source>
</evidence>
<evidence type="ECO:0000313" key="2">
    <source>
        <dbReference type="EMBL" id="ACN32006.1"/>
    </source>
</evidence>